<reference evidence="6" key="1">
    <citation type="submission" date="2014-12" db="EMBL/GenBank/DDBJ databases">
        <title>The draft genome of the Tatumella morbirosei type strain, LMG23360T isolated from pineapple rot.</title>
        <authorList>
            <person name="Smits T.H."/>
            <person name="Palmer M."/>
            <person name="Venter S.N."/>
            <person name="Duffy B."/>
            <person name="Steenkamp E.T."/>
            <person name="Chan W.Y."/>
            <person name="Coutinho T.A."/>
            <person name="Coetzee M.P."/>
            <person name="De Maayer P."/>
        </authorList>
    </citation>
    <scope>NUCLEOTIDE SEQUENCE [LARGE SCALE GENOMIC DNA]</scope>
    <source>
        <strain evidence="6">LMG 23360</strain>
    </source>
</reference>
<dbReference type="Pfam" id="PF00294">
    <property type="entry name" value="PfkB"/>
    <property type="match status" value="1"/>
</dbReference>
<proteinExistence type="inferred from homology"/>
<accession>A0A095T5T8</accession>
<evidence type="ECO:0000256" key="1">
    <source>
        <dbReference type="ARBA" id="ARBA00010688"/>
    </source>
</evidence>
<dbReference type="AlphaFoldDB" id="A0A095T5T8"/>
<dbReference type="OrthoDB" id="8578462at2"/>
<organism evidence="6 7">
    <name type="scientific">Tatumella morbirosei</name>
    <dbReference type="NCBI Taxonomy" id="642227"/>
    <lineage>
        <taxon>Bacteria</taxon>
        <taxon>Pseudomonadati</taxon>
        <taxon>Pseudomonadota</taxon>
        <taxon>Gammaproteobacteria</taxon>
        <taxon>Enterobacterales</taxon>
        <taxon>Erwiniaceae</taxon>
        <taxon>Tatumella</taxon>
    </lineage>
</organism>
<dbReference type="InterPro" id="IPR002173">
    <property type="entry name" value="Carboh/pur_kinase_PfkB_CS"/>
</dbReference>
<dbReference type="InterPro" id="IPR029056">
    <property type="entry name" value="Ribokinase-like"/>
</dbReference>
<dbReference type="GO" id="GO:0016301">
    <property type="term" value="F:kinase activity"/>
    <property type="evidence" value="ECO:0007669"/>
    <property type="project" value="UniProtKB-KW"/>
</dbReference>
<dbReference type="eggNOG" id="COG0524">
    <property type="taxonomic scope" value="Bacteria"/>
</dbReference>
<dbReference type="PANTHER" id="PTHR10584">
    <property type="entry name" value="SUGAR KINASE"/>
    <property type="match status" value="1"/>
</dbReference>
<dbReference type="PANTHER" id="PTHR10584:SF166">
    <property type="entry name" value="RIBOKINASE"/>
    <property type="match status" value="1"/>
</dbReference>
<dbReference type="InterPro" id="IPR002139">
    <property type="entry name" value="Ribo/fructo_kinase"/>
</dbReference>
<dbReference type="GO" id="GO:0005829">
    <property type="term" value="C:cytosol"/>
    <property type="evidence" value="ECO:0007669"/>
    <property type="project" value="TreeGrafter"/>
</dbReference>
<dbReference type="Gene3D" id="3.40.1190.20">
    <property type="match status" value="1"/>
</dbReference>
<dbReference type="InterPro" id="IPR011611">
    <property type="entry name" value="PfkB_dom"/>
</dbReference>
<comment type="similarity">
    <text evidence="1 4">Belongs to the carbohydrate kinase PfkB family.</text>
</comment>
<dbReference type="PROSITE" id="PS00584">
    <property type="entry name" value="PFKB_KINASES_2"/>
    <property type="match status" value="1"/>
</dbReference>
<evidence type="ECO:0000256" key="3">
    <source>
        <dbReference type="ARBA" id="ARBA00022777"/>
    </source>
</evidence>
<dbReference type="Proteomes" id="UP000029577">
    <property type="component" value="Unassembled WGS sequence"/>
</dbReference>
<feature type="domain" description="Carbohydrate kinase PfkB" evidence="5">
    <location>
        <begin position="16"/>
        <end position="307"/>
    </location>
</feature>
<dbReference type="PRINTS" id="PR00990">
    <property type="entry name" value="RIBOKINASE"/>
</dbReference>
<comment type="caution">
    <text evidence="6">The sequence shown here is derived from an EMBL/GenBank/DDBJ whole genome shotgun (WGS) entry which is preliminary data.</text>
</comment>
<name>A0A095T5T8_9GAMM</name>
<gene>
    <name evidence="6" type="ORF">HA49_14755</name>
</gene>
<evidence type="ECO:0000313" key="6">
    <source>
        <dbReference type="EMBL" id="KGD72047.1"/>
    </source>
</evidence>
<dbReference type="STRING" id="642227.HA49_14755"/>
<dbReference type="GO" id="GO:0006796">
    <property type="term" value="P:phosphate-containing compound metabolic process"/>
    <property type="evidence" value="ECO:0007669"/>
    <property type="project" value="UniProtKB-ARBA"/>
</dbReference>
<dbReference type="SUPFAM" id="SSF53613">
    <property type="entry name" value="Ribokinase-like"/>
    <property type="match status" value="1"/>
</dbReference>
<keyword evidence="3 4" id="KW-0418">Kinase</keyword>
<evidence type="ECO:0000313" key="7">
    <source>
        <dbReference type="Proteomes" id="UP000029577"/>
    </source>
</evidence>
<evidence type="ECO:0000256" key="2">
    <source>
        <dbReference type="ARBA" id="ARBA00022679"/>
    </source>
</evidence>
<evidence type="ECO:0000256" key="4">
    <source>
        <dbReference type="RuleBase" id="RU003704"/>
    </source>
</evidence>
<keyword evidence="2 4" id="KW-0808">Transferase</keyword>
<protein>
    <recommendedName>
        <fullName evidence="5">Carbohydrate kinase PfkB domain-containing protein</fullName>
    </recommendedName>
</protein>
<evidence type="ECO:0000259" key="5">
    <source>
        <dbReference type="Pfam" id="PF00294"/>
    </source>
</evidence>
<dbReference type="PROSITE" id="PS00583">
    <property type="entry name" value="PFKB_KINASES_1"/>
    <property type="match status" value="1"/>
</dbReference>
<dbReference type="EMBL" id="JPKR02000003">
    <property type="protein sequence ID" value="KGD72047.1"/>
    <property type="molecule type" value="Genomic_DNA"/>
</dbReference>
<sequence length="322" mass="35184">MARGKVNLLLVELHPVCVIGAAVVDVIACVPALPQRGGDLALTQQSVTAGGCALNVTLALHRLGVVPVNALPVGQGAWASVIRQKLQQYGIETAIEIPTGDNGWSLAMVEPDGERTFMSVAGVENRWTPELLEELQVSEDSWIYLSGYQLISTAGEILIHWLEKRQIQQRIFVDFGPRLGDISHDHFWRIMALRPVITVNRQEAILLWQKLLQDSENYSHEALMDYWQQQVSATLILRLDHQGAGYCSDTSQGWIPATQVDVVDTIGAGDSHAGALLAGLCCGWALSDAVSLANQVAAYVVSQRGGDCAPTLRQLREFITRN</sequence>
<dbReference type="RefSeq" id="WP_038021260.1">
    <property type="nucleotide sequence ID" value="NZ_JPKR02000003.1"/>
</dbReference>
<keyword evidence="7" id="KW-1185">Reference proteome</keyword>